<dbReference type="AlphaFoldDB" id="A0A4S4DT63"/>
<comment type="caution">
    <text evidence="3">The sequence shown here is derived from an EMBL/GenBank/DDBJ whole genome shotgun (WGS) entry which is preliminary data.</text>
</comment>
<dbReference type="STRING" id="542762.A0A4S4DT63"/>
<dbReference type="Pfam" id="PF12638">
    <property type="entry name" value="Staygreen"/>
    <property type="match status" value="1"/>
</dbReference>
<keyword evidence="4" id="KW-1185">Reference proteome</keyword>
<gene>
    <name evidence="3" type="ORF">TEA_003454</name>
</gene>
<feature type="domain" description="Staygreen protein" evidence="2">
    <location>
        <begin position="170"/>
        <end position="319"/>
    </location>
</feature>
<organism evidence="3 4">
    <name type="scientific">Camellia sinensis var. sinensis</name>
    <name type="common">China tea</name>
    <dbReference type="NCBI Taxonomy" id="542762"/>
    <lineage>
        <taxon>Eukaryota</taxon>
        <taxon>Viridiplantae</taxon>
        <taxon>Streptophyta</taxon>
        <taxon>Embryophyta</taxon>
        <taxon>Tracheophyta</taxon>
        <taxon>Spermatophyta</taxon>
        <taxon>Magnoliopsida</taxon>
        <taxon>eudicotyledons</taxon>
        <taxon>Gunneridae</taxon>
        <taxon>Pentapetalae</taxon>
        <taxon>asterids</taxon>
        <taxon>Ericales</taxon>
        <taxon>Theaceae</taxon>
        <taxon>Camellia</taxon>
    </lineage>
</organism>
<reference evidence="3 4" key="1">
    <citation type="journal article" date="2018" name="Proc. Natl. Acad. Sci. U.S.A.">
        <title>Draft genome sequence of Camellia sinensis var. sinensis provides insights into the evolution of the tea genome and tea quality.</title>
        <authorList>
            <person name="Wei C."/>
            <person name="Yang H."/>
            <person name="Wang S."/>
            <person name="Zhao J."/>
            <person name="Liu C."/>
            <person name="Gao L."/>
            <person name="Xia E."/>
            <person name="Lu Y."/>
            <person name="Tai Y."/>
            <person name="She G."/>
            <person name="Sun J."/>
            <person name="Cao H."/>
            <person name="Tong W."/>
            <person name="Gao Q."/>
            <person name="Li Y."/>
            <person name="Deng W."/>
            <person name="Jiang X."/>
            <person name="Wang W."/>
            <person name="Chen Q."/>
            <person name="Zhang S."/>
            <person name="Li H."/>
            <person name="Wu J."/>
            <person name="Wang P."/>
            <person name="Li P."/>
            <person name="Shi C."/>
            <person name="Zheng F."/>
            <person name="Jian J."/>
            <person name="Huang B."/>
            <person name="Shan D."/>
            <person name="Shi M."/>
            <person name="Fang C."/>
            <person name="Yue Y."/>
            <person name="Li F."/>
            <person name="Li D."/>
            <person name="Wei S."/>
            <person name="Han B."/>
            <person name="Jiang C."/>
            <person name="Yin Y."/>
            <person name="Xia T."/>
            <person name="Zhang Z."/>
            <person name="Bennetzen J.L."/>
            <person name="Zhao S."/>
            <person name="Wan X."/>
        </authorList>
    </citation>
    <scope>NUCLEOTIDE SEQUENCE [LARGE SCALE GENOMIC DNA]</scope>
    <source>
        <strain evidence="4">cv. Shuchazao</strain>
        <tissue evidence="3">Leaf</tissue>
    </source>
</reference>
<dbReference type="Proteomes" id="UP000306102">
    <property type="component" value="Unassembled WGS sequence"/>
</dbReference>
<name>A0A4S4DT63_CAMSN</name>
<dbReference type="PANTHER" id="PTHR31750">
    <property type="entry name" value="PROTEIN STAY-GREEN 1, CHLOROPLASTIC-RELATED"/>
    <property type="match status" value="1"/>
</dbReference>
<proteinExistence type="inferred from homology"/>
<dbReference type="PANTHER" id="PTHR31750:SF18">
    <property type="entry name" value="MAGNESIUM DECHELATASE SGRL, CHLOROPLASTIC"/>
    <property type="match status" value="1"/>
</dbReference>
<evidence type="ECO:0000313" key="4">
    <source>
        <dbReference type="Proteomes" id="UP000306102"/>
    </source>
</evidence>
<protein>
    <recommendedName>
        <fullName evidence="2">Staygreen protein domain-containing protein</fullName>
    </recommendedName>
</protein>
<dbReference type="EMBL" id="SDRB02010509">
    <property type="protein sequence ID" value="THG06074.1"/>
    <property type="molecule type" value="Genomic_DNA"/>
</dbReference>
<dbReference type="InterPro" id="IPR024438">
    <property type="entry name" value="Staygreen"/>
</dbReference>
<evidence type="ECO:0000259" key="2">
    <source>
        <dbReference type="Pfam" id="PF12638"/>
    </source>
</evidence>
<accession>A0A4S4DT63</accession>
<comment type="similarity">
    <text evidence="1">Belongs to the staygreen family.</text>
</comment>
<sequence length="360" mass="41238">MESFLPANLRLTLVGIENSWQKYSSLVGVSTLHLKMPMISAKKEESKNLLYGADEMESDLDTTLELSSDTTSKLFFALEDYPANITCPRLRLKSNILVYGEEISLSYRTNVILLSSPTFVQFTIADTENFWQPTDNYWHVIMTRKERVRVDEIVIATTFQAARLLGPPARFEASKLKVVLMEKETDNYKEIVPRTYTLSHCDLTANLTLTISNVIKLDQLKGWYSKDDVVAEWKEVKGDTYLDVHCYVSGPNLLLDPAAEFRYHIFSKELPLVLKAVMHGDSLLFTEHQELLDAFVRVYFHSSLKKYNRVECWGPLKDAAQALYGSKVYTMLDILVQTREIHHYSGPEKFSRNFSGHPAL</sequence>
<evidence type="ECO:0000313" key="3">
    <source>
        <dbReference type="EMBL" id="THG06074.1"/>
    </source>
</evidence>
<evidence type="ECO:0000256" key="1">
    <source>
        <dbReference type="ARBA" id="ARBA00009234"/>
    </source>
</evidence>